<gene>
    <name evidence="13" type="ORF">GWI33_014800</name>
</gene>
<name>A0A834M6J7_RHYFE</name>
<evidence type="ECO:0000256" key="2">
    <source>
        <dbReference type="ARBA" id="ARBA00010101"/>
    </source>
</evidence>
<evidence type="ECO:0000256" key="9">
    <source>
        <dbReference type="ARBA" id="ARBA00024191"/>
    </source>
</evidence>
<evidence type="ECO:0000256" key="1">
    <source>
        <dbReference type="ARBA" id="ARBA00005189"/>
    </source>
</evidence>
<dbReference type="EC" id="2.7.7.14" evidence="10"/>
<keyword evidence="8" id="KW-1208">Phospholipid metabolism</keyword>
<dbReference type="Proteomes" id="UP000625711">
    <property type="component" value="Unassembled WGS sequence"/>
</dbReference>
<dbReference type="EMBL" id="JAACXV010013769">
    <property type="protein sequence ID" value="KAF7272413.1"/>
    <property type="molecule type" value="Genomic_DNA"/>
</dbReference>
<proteinExistence type="inferred from homology"/>
<evidence type="ECO:0000259" key="12">
    <source>
        <dbReference type="Pfam" id="PF01467"/>
    </source>
</evidence>
<organism evidence="13 14">
    <name type="scientific">Rhynchophorus ferrugineus</name>
    <name type="common">Red palm weevil</name>
    <name type="synonym">Curculio ferrugineus</name>
    <dbReference type="NCBI Taxonomy" id="354439"/>
    <lineage>
        <taxon>Eukaryota</taxon>
        <taxon>Metazoa</taxon>
        <taxon>Ecdysozoa</taxon>
        <taxon>Arthropoda</taxon>
        <taxon>Hexapoda</taxon>
        <taxon>Insecta</taxon>
        <taxon>Pterygota</taxon>
        <taxon>Neoptera</taxon>
        <taxon>Endopterygota</taxon>
        <taxon>Coleoptera</taxon>
        <taxon>Polyphaga</taxon>
        <taxon>Cucujiformia</taxon>
        <taxon>Curculionidae</taxon>
        <taxon>Dryophthorinae</taxon>
        <taxon>Rhynchophorus</taxon>
    </lineage>
</organism>
<reference evidence="13" key="1">
    <citation type="submission" date="2020-08" db="EMBL/GenBank/DDBJ databases">
        <title>Genome sequencing and assembly of the red palm weevil Rhynchophorus ferrugineus.</title>
        <authorList>
            <person name="Dias G.B."/>
            <person name="Bergman C.M."/>
            <person name="Manee M."/>
        </authorList>
    </citation>
    <scope>NUCLEOTIDE SEQUENCE</scope>
    <source>
        <strain evidence="13">AA-2017</strain>
        <tissue evidence="13">Whole larva</tissue>
    </source>
</reference>
<dbReference type="InterPro" id="IPR044608">
    <property type="entry name" value="Ect1/PCYT2"/>
</dbReference>
<evidence type="ECO:0000313" key="14">
    <source>
        <dbReference type="Proteomes" id="UP000625711"/>
    </source>
</evidence>
<comment type="caution">
    <text evidence="13">The sequence shown here is derived from an EMBL/GenBank/DDBJ whole genome shotgun (WGS) entry which is preliminary data.</text>
</comment>
<dbReference type="InterPro" id="IPR014729">
    <property type="entry name" value="Rossmann-like_a/b/a_fold"/>
</dbReference>
<dbReference type="GO" id="GO:0004306">
    <property type="term" value="F:ethanolamine-phosphate cytidylyltransferase activity"/>
    <property type="evidence" value="ECO:0007669"/>
    <property type="project" value="UniProtKB-EC"/>
</dbReference>
<dbReference type="NCBIfam" id="TIGR00125">
    <property type="entry name" value="cyt_tran_rel"/>
    <property type="match status" value="2"/>
</dbReference>
<comment type="similarity">
    <text evidence="2">Belongs to the cytidylyltransferase family.</text>
</comment>
<dbReference type="OrthoDB" id="40021at2759"/>
<keyword evidence="6" id="KW-0443">Lipid metabolism</keyword>
<sequence>MQTHQKNSGTRLWCDGCYDLVHFGHANFLRQAKALGGYLIVGLHSDEEIKNHKRQPVYTEEERLKMVRAIKWVDEVVEDVPYITTLDTMDKHNCDVCVHADDITVTADGQDTYHLVKNAGRYREVLRTCGISTTDLVGRILKLSKNHEDSDTINQIPSERSPWTGFNQFLPTALKIWNFSDGIPPKKGDKIVYVDGAFDLLHAGHVDFLEKVHQQADYVLVGLHSDEVIKKYKGTQYPVMNLFERTMNVLACKYVSDVIIDAPYKVTQQLMDEFKIDLVIHGQTPIMKMKDEEDPYKVPIALGKFKSINSGNSTTTEEIIQRVIKNYQEFKNRNQKKEEMELELIRKLNTTATNPAMKKSEFFL</sequence>
<evidence type="ECO:0000256" key="10">
    <source>
        <dbReference type="ARBA" id="ARBA00024221"/>
    </source>
</evidence>
<evidence type="ECO:0000256" key="3">
    <source>
        <dbReference type="ARBA" id="ARBA00022516"/>
    </source>
</evidence>
<dbReference type="AlphaFoldDB" id="A0A834M6J7"/>
<dbReference type="PANTHER" id="PTHR45780:SF2">
    <property type="entry name" value="ETHANOLAMINE-PHOSPHATE CYTIDYLYLTRANSFERASE"/>
    <property type="match status" value="1"/>
</dbReference>
<evidence type="ECO:0000313" key="13">
    <source>
        <dbReference type="EMBL" id="KAF7272413.1"/>
    </source>
</evidence>
<dbReference type="GO" id="GO:0005737">
    <property type="term" value="C:cytoplasm"/>
    <property type="evidence" value="ECO:0007669"/>
    <property type="project" value="TreeGrafter"/>
</dbReference>
<keyword evidence="7" id="KW-0594">Phospholipid biosynthesis</keyword>
<keyword evidence="5" id="KW-0548">Nucleotidyltransferase</keyword>
<dbReference type="UniPathway" id="UPA00558">
    <property type="reaction ID" value="UER00742"/>
</dbReference>
<evidence type="ECO:0000256" key="6">
    <source>
        <dbReference type="ARBA" id="ARBA00023098"/>
    </source>
</evidence>
<keyword evidence="14" id="KW-1185">Reference proteome</keyword>
<comment type="pathway">
    <text evidence="9">Phospholipid metabolism; phosphatidylethanolamine biosynthesis; phosphatidylethanolamine from ethanolamine: step 2/3.</text>
</comment>
<dbReference type="InterPro" id="IPR004821">
    <property type="entry name" value="Cyt_trans-like"/>
</dbReference>
<evidence type="ECO:0000256" key="4">
    <source>
        <dbReference type="ARBA" id="ARBA00022679"/>
    </source>
</evidence>
<comment type="pathway">
    <text evidence="1">Lipid metabolism.</text>
</comment>
<feature type="domain" description="Cytidyltransferase-like" evidence="12">
    <location>
        <begin position="193"/>
        <end position="292"/>
    </location>
</feature>
<protein>
    <recommendedName>
        <fullName evidence="10">ethanolamine-phosphate cytidylyltransferase</fullName>
        <ecNumber evidence="10">2.7.7.14</ecNumber>
    </recommendedName>
    <alternativeName>
        <fullName evidence="11">CTP:phosphoethanolamine cytidylyltransferase</fullName>
    </alternativeName>
</protein>
<dbReference type="SUPFAM" id="SSF52374">
    <property type="entry name" value="Nucleotidylyl transferase"/>
    <property type="match status" value="2"/>
</dbReference>
<keyword evidence="3" id="KW-0444">Lipid biosynthesis</keyword>
<accession>A0A834M6J7</accession>
<dbReference type="CDD" id="cd02174">
    <property type="entry name" value="CCT"/>
    <property type="match status" value="1"/>
</dbReference>
<evidence type="ECO:0000256" key="8">
    <source>
        <dbReference type="ARBA" id="ARBA00023264"/>
    </source>
</evidence>
<dbReference type="Gene3D" id="3.40.50.620">
    <property type="entry name" value="HUPs"/>
    <property type="match status" value="2"/>
</dbReference>
<dbReference type="PANTHER" id="PTHR45780">
    <property type="entry name" value="ETHANOLAMINE-PHOSPHATE CYTIDYLYLTRANSFERASE"/>
    <property type="match status" value="1"/>
</dbReference>
<dbReference type="Pfam" id="PF01467">
    <property type="entry name" value="CTP_transf_like"/>
    <property type="match status" value="2"/>
</dbReference>
<feature type="domain" description="Cytidyltransferase-like" evidence="12">
    <location>
        <begin position="13"/>
        <end position="137"/>
    </location>
</feature>
<evidence type="ECO:0000256" key="5">
    <source>
        <dbReference type="ARBA" id="ARBA00022695"/>
    </source>
</evidence>
<dbReference type="InterPro" id="IPR041723">
    <property type="entry name" value="CCT"/>
</dbReference>
<keyword evidence="4" id="KW-0808">Transferase</keyword>
<evidence type="ECO:0000256" key="11">
    <source>
        <dbReference type="ARBA" id="ARBA00031473"/>
    </source>
</evidence>
<dbReference type="CDD" id="cd02173">
    <property type="entry name" value="ECT"/>
    <property type="match status" value="1"/>
</dbReference>
<dbReference type="GO" id="GO:0006646">
    <property type="term" value="P:phosphatidylethanolamine biosynthetic process"/>
    <property type="evidence" value="ECO:0007669"/>
    <property type="project" value="UniProtKB-UniPathway"/>
</dbReference>
<evidence type="ECO:0000256" key="7">
    <source>
        <dbReference type="ARBA" id="ARBA00023209"/>
    </source>
</evidence>